<feature type="signal peptide" evidence="1">
    <location>
        <begin position="1"/>
        <end position="31"/>
    </location>
</feature>
<dbReference type="Proteomes" id="UP000011116">
    <property type="component" value="Chromosome 6H"/>
</dbReference>
<accession>A0A8I6XW75</accession>
<evidence type="ECO:0000256" key="1">
    <source>
        <dbReference type="SAM" id="SignalP"/>
    </source>
</evidence>
<keyword evidence="3" id="KW-1185">Reference proteome</keyword>
<organism evidence="2 3">
    <name type="scientific">Hordeum vulgare subsp. vulgare</name>
    <name type="common">Domesticated barley</name>
    <dbReference type="NCBI Taxonomy" id="112509"/>
    <lineage>
        <taxon>Eukaryota</taxon>
        <taxon>Viridiplantae</taxon>
        <taxon>Streptophyta</taxon>
        <taxon>Embryophyta</taxon>
        <taxon>Tracheophyta</taxon>
        <taxon>Spermatophyta</taxon>
        <taxon>Magnoliopsida</taxon>
        <taxon>Liliopsida</taxon>
        <taxon>Poales</taxon>
        <taxon>Poaceae</taxon>
        <taxon>BOP clade</taxon>
        <taxon>Pooideae</taxon>
        <taxon>Triticodae</taxon>
        <taxon>Triticeae</taxon>
        <taxon>Hordeinae</taxon>
        <taxon>Hordeum</taxon>
    </lineage>
</organism>
<reference evidence="3" key="1">
    <citation type="journal article" date="2012" name="Nature">
        <title>A physical, genetic and functional sequence assembly of the barley genome.</title>
        <authorList>
            <consortium name="The International Barley Genome Sequencing Consortium"/>
            <person name="Mayer K.F."/>
            <person name="Waugh R."/>
            <person name="Brown J.W."/>
            <person name="Schulman A."/>
            <person name="Langridge P."/>
            <person name="Platzer M."/>
            <person name="Fincher G.B."/>
            <person name="Muehlbauer G.J."/>
            <person name="Sato K."/>
            <person name="Close T.J."/>
            <person name="Wise R.P."/>
            <person name="Stein N."/>
        </authorList>
    </citation>
    <scope>NUCLEOTIDE SEQUENCE [LARGE SCALE GENOMIC DNA]</scope>
    <source>
        <strain evidence="3">cv. Morex</strain>
    </source>
</reference>
<proteinExistence type="predicted"/>
<dbReference type="AlphaFoldDB" id="A0A8I6XW75"/>
<keyword evidence="1" id="KW-0732">Signal</keyword>
<evidence type="ECO:0000313" key="2">
    <source>
        <dbReference type="EnsemblPlants" id="HORVU.MOREX.r3.6HG0539140.1.CDS1"/>
    </source>
</evidence>
<dbReference type="Gramene" id="HORVU.MOREX.r3.6HG0539140.1">
    <property type="protein sequence ID" value="HORVU.MOREX.r3.6HG0539140.1.CDS1"/>
    <property type="gene ID" value="HORVU.MOREX.r3.6HG0539140"/>
</dbReference>
<feature type="chain" id="PRO_5035193839" evidence="1">
    <location>
        <begin position="32"/>
        <end position="145"/>
    </location>
</feature>
<dbReference type="Gramene" id="HORVU.MOREX.r2.6HG0448420.1">
    <property type="protein sequence ID" value="HORVU.MOREX.r2.6HG0448420.1.CDS.1"/>
    <property type="gene ID" value="HORVU.MOREX.r2.6HG0448420"/>
</dbReference>
<reference evidence="2" key="2">
    <citation type="submission" date="2020-10" db="EMBL/GenBank/DDBJ databases">
        <authorList>
            <person name="Scholz U."/>
            <person name="Mascher M."/>
            <person name="Fiebig A."/>
        </authorList>
    </citation>
    <scope>NUCLEOTIDE SEQUENCE [LARGE SCALE GENOMIC DNA]</scope>
    <source>
        <strain evidence="2">cv. Morex</strain>
    </source>
</reference>
<dbReference type="EnsemblPlants" id="HORVU.MOREX.r3.6HG0539140.1">
    <property type="protein sequence ID" value="HORVU.MOREX.r3.6HG0539140.1.CDS1"/>
    <property type="gene ID" value="HORVU.MOREX.r3.6HG0539140"/>
</dbReference>
<name>A0A8I6XW75_HORVV</name>
<sequence length="145" mass="14587">MAPSPSSNAAVLAVLVVAVVLLLGMGLPVEAATACKDCALQCNSTCSAAHFDGAGPCGADCSPSSGCSGCLAYYQSKCKLGCLRACKAQMPAAYDCESLCQGNCSNESSLCDAVCGESPACSACQVNYSRGCTSCCTAYCKCHCI</sequence>
<reference evidence="2" key="3">
    <citation type="submission" date="2022-01" db="UniProtKB">
        <authorList>
            <consortium name="EnsemblPlants"/>
        </authorList>
    </citation>
    <scope>IDENTIFICATION</scope>
    <source>
        <strain evidence="2">subsp. vulgare</strain>
    </source>
</reference>
<evidence type="ECO:0000313" key="3">
    <source>
        <dbReference type="Proteomes" id="UP000011116"/>
    </source>
</evidence>
<protein>
    <submittedName>
        <fullName evidence="2">Uncharacterized protein</fullName>
    </submittedName>
</protein>